<dbReference type="SUPFAM" id="SSF52200">
    <property type="entry name" value="Toll/Interleukin receptor TIR domain"/>
    <property type="match status" value="1"/>
</dbReference>
<dbReference type="Gene3D" id="3.40.50.10140">
    <property type="entry name" value="Toll/interleukin-1 receptor homology (TIR) domain"/>
    <property type="match status" value="1"/>
</dbReference>
<keyword evidence="1" id="KW-0472">Membrane</keyword>
<feature type="transmembrane region" description="Helical" evidence="1">
    <location>
        <begin position="500"/>
        <end position="520"/>
    </location>
</feature>
<keyword evidence="3" id="KW-1185">Reference proteome</keyword>
<gene>
    <name evidence="2" type="ORF">CCMP2556_LOCUS39176</name>
</gene>
<feature type="transmembrane region" description="Helical" evidence="1">
    <location>
        <begin position="372"/>
        <end position="392"/>
    </location>
</feature>
<protein>
    <recommendedName>
        <fullName evidence="4">TIR domain-containing protein</fullName>
    </recommendedName>
</protein>
<evidence type="ECO:0000256" key="1">
    <source>
        <dbReference type="SAM" id="Phobius"/>
    </source>
</evidence>
<feature type="transmembrane region" description="Helical" evidence="1">
    <location>
        <begin position="477"/>
        <end position="494"/>
    </location>
</feature>
<keyword evidence="1" id="KW-1133">Transmembrane helix</keyword>
<accession>A0ABP0PW27</accession>
<feature type="transmembrane region" description="Helical" evidence="1">
    <location>
        <begin position="274"/>
        <end position="295"/>
    </location>
</feature>
<feature type="transmembrane region" description="Helical" evidence="1">
    <location>
        <begin position="527"/>
        <end position="548"/>
    </location>
</feature>
<feature type="transmembrane region" description="Helical" evidence="1">
    <location>
        <begin position="339"/>
        <end position="360"/>
    </location>
</feature>
<name>A0ABP0PW27_9DINO</name>
<dbReference type="EMBL" id="CAXAMN010023673">
    <property type="protein sequence ID" value="CAK9079592.1"/>
    <property type="molecule type" value="Genomic_DNA"/>
</dbReference>
<comment type="caution">
    <text evidence="2">The sequence shown here is derived from an EMBL/GenBank/DDBJ whole genome shotgun (WGS) entry which is preliminary data.</text>
</comment>
<evidence type="ECO:0000313" key="3">
    <source>
        <dbReference type="Proteomes" id="UP001642484"/>
    </source>
</evidence>
<reference evidence="2 3" key="1">
    <citation type="submission" date="2024-02" db="EMBL/GenBank/DDBJ databases">
        <authorList>
            <person name="Chen Y."/>
            <person name="Shah S."/>
            <person name="Dougan E. K."/>
            <person name="Thang M."/>
            <person name="Chan C."/>
        </authorList>
    </citation>
    <scope>NUCLEOTIDE SEQUENCE [LARGE SCALE GENOMIC DNA]</scope>
</reference>
<feature type="transmembrane region" description="Helical" evidence="1">
    <location>
        <begin position="554"/>
        <end position="579"/>
    </location>
</feature>
<keyword evidence="1" id="KW-0812">Transmembrane</keyword>
<feature type="transmembrane region" description="Helical" evidence="1">
    <location>
        <begin position="241"/>
        <end position="262"/>
    </location>
</feature>
<proteinExistence type="predicted"/>
<feature type="transmembrane region" description="Helical" evidence="1">
    <location>
        <begin position="421"/>
        <end position="446"/>
    </location>
</feature>
<sequence length="853" mass="94184">MDGVSMPIGVWDLYWDSGLIFARIFQILASEKLGYNVEILGGSSNSNSVVFRLAGCNESDVLSASCFSAPRRFHFSFESWGNYQQYVPTLLKELGDRGPVNLGGVGYPGTEGLHVLGGAINRALSDRGLSLLYYRNYNADWFRVNDYTARVSDVNLSRLGTCDDGVNTGYGFFASDYLAATGDTEGVYTTTEGEVRKIYVLQEKVSGRGVGYYSPADNVGLVFKCKKKEYCPGVPCEGGDYALVSILLVLLLVATTIAYFAFAAKDARGGPSQSFIIVSCSMGQLAVSLQVISLIHQFGLNWSEPIASLMTATEIMVLELNFLSIDCLTPENAVTLFSFHAMVLPLLLVVLCLIHFFVVVVRRGKTWQLHQLTQVLGSSCIVIFISFCSSLMPPLICQTHPNQLSTVRAYPSVFCGDSQHLTMVLISSFGFLLPFAFLAFSFWLVLQVPSRLKSSDLRFMRGCSFLFGRFRPGAEPFAVWLLLRNAVLVLLPLAPQSAGTFVMTVVLALSAIISAAWKPWHMMACNWLDVFLTASTVFISSLGLHVAGEVNEQLTIVACLTLLILMFTSILGLIVYGAFKFCTRNEKTYKFFISHHKSKAGSVARWLKMLLLQRGKRFTTFVDCDNLSDLTKLFWHLSHETATCIVLLSPDILKRKWCVGEIATARLHGVHSVMIAWPDYVKPDEAFINDYTTLVPDIVHLVHHNISLADVQESLRWINSLQTFSLPTALNLESMVDVVNKLTGTSPHIKRLSDDTEKVQSCCIMADPGNFEAVAAAFVISDLINLHFMSLTSQTVVMMQGDNVPDNTLYAVVVCSGGCFDSVYWATWMVQLGQKPCMALPVFADEDFQVPGA</sequence>
<organism evidence="2 3">
    <name type="scientific">Durusdinium trenchii</name>
    <dbReference type="NCBI Taxonomy" id="1381693"/>
    <lineage>
        <taxon>Eukaryota</taxon>
        <taxon>Sar</taxon>
        <taxon>Alveolata</taxon>
        <taxon>Dinophyceae</taxon>
        <taxon>Suessiales</taxon>
        <taxon>Symbiodiniaceae</taxon>
        <taxon>Durusdinium</taxon>
    </lineage>
</organism>
<evidence type="ECO:0000313" key="2">
    <source>
        <dbReference type="EMBL" id="CAK9079592.1"/>
    </source>
</evidence>
<evidence type="ECO:0008006" key="4">
    <source>
        <dbReference type="Google" id="ProtNLM"/>
    </source>
</evidence>
<dbReference type="InterPro" id="IPR035897">
    <property type="entry name" value="Toll_tir_struct_dom_sf"/>
</dbReference>
<dbReference type="Proteomes" id="UP001642484">
    <property type="component" value="Unassembled WGS sequence"/>
</dbReference>